<dbReference type="PANTHER" id="PTHR12838">
    <property type="entry name" value="U3 SMALL NUCLEOLAR RNA-ASSOCIATED PROTEIN 11"/>
    <property type="match status" value="1"/>
</dbReference>
<feature type="coiled-coil region" evidence="6">
    <location>
        <begin position="111"/>
        <end position="138"/>
    </location>
</feature>
<accession>C1L464</accession>
<reference evidence="7" key="1">
    <citation type="journal article" date="2009" name="Nature">
        <title>The Schistosoma japonicum genome reveals features of host-parasite interplay.</title>
        <authorList>
            <person name="Liu F."/>
            <person name="Zhou Y."/>
            <person name="Wang Z.Q."/>
            <person name="Lu G."/>
            <person name="Zheng H."/>
            <person name="Brindley P.J."/>
            <person name="McManus D.P."/>
            <person name="Blair D."/>
            <person name="Zhang Q.H."/>
            <person name="Zhong Y."/>
            <person name="Wang S."/>
            <person name="Han Z.G."/>
            <person name="Chen Z."/>
        </authorList>
    </citation>
    <scope>NUCLEOTIDE SEQUENCE</scope>
    <source>
        <strain evidence="7">Anhui</strain>
    </source>
</reference>
<evidence type="ECO:0000256" key="6">
    <source>
        <dbReference type="SAM" id="Coils"/>
    </source>
</evidence>
<keyword evidence="3 5" id="KW-0698">rRNA processing</keyword>
<dbReference type="PANTHER" id="PTHR12838:SF0">
    <property type="entry name" value="U3 SMALL NUCLEOLAR RNA-ASSOCIATED PROTEIN 11-RELATED"/>
    <property type="match status" value="1"/>
</dbReference>
<evidence type="ECO:0000256" key="4">
    <source>
        <dbReference type="ARBA" id="ARBA00023242"/>
    </source>
</evidence>
<dbReference type="Proteomes" id="UP000311919">
    <property type="component" value="Unassembled WGS sequence"/>
</dbReference>
<sequence>MPFASFKNVKKRFTKLHKERSQPQRRRHLGILPKQQDFRLKARDKELKTAKIRELRNKALNRNTDEFYFSMCNSRFDVERGHIPLDIENNYSDVHIKSSFSKNVTYLQYELQKELSKIRQLESKTNFLQSKLRNSRSRKTPKHIIFAETCGEMTELHCLYTEKTQLNRTISSDLCADDICIQQCNAYKELSERLERAKQLKCILRQHEAKKALMANLNKRGYKTVFKASMAAPPIYEFEHIRDR</sequence>
<reference evidence="8 9" key="3">
    <citation type="submission" date="2019-03" db="EMBL/GenBank/DDBJ databases">
        <title>An improved genome assembly of the fluke Schistosoma japonicum.</title>
        <authorList>
            <person name="Hu W."/>
            <person name="Luo F."/>
            <person name="Yin M."/>
            <person name="Mo X."/>
            <person name="Sun C."/>
            <person name="Wu Q."/>
            <person name="Zhu B."/>
            <person name="Xiang M."/>
            <person name="Wang J."/>
            <person name="Wang Y."/>
            <person name="Zhang T."/>
            <person name="Xu B."/>
            <person name="Zheng H."/>
            <person name="Feng Z."/>
        </authorList>
    </citation>
    <scope>NUCLEOTIDE SEQUENCE [LARGE SCALE GENOMIC DNA]</scope>
    <source>
        <strain evidence="8">HuSjv2</strain>
        <tissue evidence="8">Worms</tissue>
    </source>
</reference>
<evidence type="ECO:0000256" key="2">
    <source>
        <dbReference type="ARBA" id="ARBA00008105"/>
    </source>
</evidence>
<comment type="function">
    <text evidence="5">Involved in nucleolar processing of pre-18S ribosomal RNA.</text>
</comment>
<evidence type="ECO:0000313" key="9">
    <source>
        <dbReference type="Proteomes" id="UP000311919"/>
    </source>
</evidence>
<name>C1L464_SCHJA</name>
<keyword evidence="4 5" id="KW-0539">Nucleus</keyword>
<evidence type="ECO:0000256" key="5">
    <source>
        <dbReference type="PIRNR" id="PIRNR015952"/>
    </source>
</evidence>
<keyword evidence="7" id="KW-0808">Transferase</keyword>
<comment type="subcellular location">
    <subcellularLocation>
        <location evidence="1 5">Nucleus</location>
        <location evidence="1 5">Nucleolus</location>
    </subcellularLocation>
</comment>
<dbReference type="AlphaFoldDB" id="C1L464"/>
<dbReference type="EMBL" id="SKCS01000501">
    <property type="protein sequence ID" value="TNN05797.1"/>
    <property type="molecule type" value="Genomic_DNA"/>
</dbReference>
<evidence type="ECO:0000313" key="7">
    <source>
        <dbReference type="EMBL" id="CAX69492.1"/>
    </source>
</evidence>
<dbReference type="GO" id="GO:0016301">
    <property type="term" value="F:kinase activity"/>
    <property type="evidence" value="ECO:0007669"/>
    <property type="project" value="UniProtKB-KW"/>
</dbReference>
<dbReference type="EMBL" id="FN313758">
    <property type="protein sequence ID" value="CAX69492.1"/>
    <property type="molecule type" value="mRNA"/>
</dbReference>
<keyword evidence="6" id="KW-0175">Coiled coil</keyword>
<comment type="similarity">
    <text evidence="2 5">Belongs to the UTP11 family.</text>
</comment>
<dbReference type="InterPro" id="IPR007144">
    <property type="entry name" value="SSU_processome_Utp11"/>
</dbReference>
<dbReference type="OrthoDB" id="29058at2759"/>
<evidence type="ECO:0000256" key="3">
    <source>
        <dbReference type="ARBA" id="ARBA00022552"/>
    </source>
</evidence>
<protein>
    <recommendedName>
        <fullName evidence="5">U3 small nucleolar RNA-associated protein 11</fullName>
        <shortName evidence="5">U3 snoRNA-associated protein 11</shortName>
    </recommendedName>
</protein>
<dbReference type="PIRSF" id="PIRSF015952">
    <property type="entry name" value="U3snoRNP11"/>
    <property type="match status" value="1"/>
</dbReference>
<reference evidence="7" key="2">
    <citation type="submission" date="2009-03" db="EMBL/GenBank/DDBJ databases">
        <authorList>
            <person name="Gang L."/>
        </authorList>
    </citation>
    <scope>NUCLEOTIDE SEQUENCE</scope>
    <source>
        <strain evidence="7">Anhui</strain>
    </source>
</reference>
<evidence type="ECO:0000256" key="1">
    <source>
        <dbReference type="ARBA" id="ARBA00004604"/>
    </source>
</evidence>
<dbReference type="GO" id="GO:0006364">
    <property type="term" value="P:rRNA processing"/>
    <property type="evidence" value="ECO:0007669"/>
    <property type="project" value="UniProtKB-UniRule"/>
</dbReference>
<keyword evidence="9" id="KW-1185">Reference proteome</keyword>
<comment type="subunit">
    <text evidence="5">Component of the ribosomal small subunit (SSU) processome.</text>
</comment>
<keyword evidence="7" id="KW-0418">Kinase</keyword>
<evidence type="ECO:0000313" key="8">
    <source>
        <dbReference type="EMBL" id="TNN05797.1"/>
    </source>
</evidence>
<dbReference type="Pfam" id="PF03998">
    <property type="entry name" value="Utp11"/>
    <property type="match status" value="1"/>
</dbReference>
<gene>
    <name evidence="7" type="primary">P59-FYN</name>
    <name evidence="8" type="ORF">EWB00_008949</name>
</gene>
<proteinExistence type="evidence at transcript level"/>
<dbReference type="GO" id="GO:0032040">
    <property type="term" value="C:small-subunit processome"/>
    <property type="evidence" value="ECO:0007669"/>
    <property type="project" value="UniProtKB-UniRule"/>
</dbReference>
<dbReference type="STRING" id="6182.C1L464"/>
<organism evidence="7">
    <name type="scientific">Schistosoma japonicum</name>
    <name type="common">Blood fluke</name>
    <dbReference type="NCBI Taxonomy" id="6182"/>
    <lineage>
        <taxon>Eukaryota</taxon>
        <taxon>Metazoa</taxon>
        <taxon>Spiralia</taxon>
        <taxon>Lophotrochozoa</taxon>
        <taxon>Platyhelminthes</taxon>
        <taxon>Trematoda</taxon>
        <taxon>Digenea</taxon>
        <taxon>Strigeidida</taxon>
        <taxon>Schistosomatoidea</taxon>
        <taxon>Schistosomatidae</taxon>
        <taxon>Schistosoma</taxon>
    </lineage>
</organism>